<reference evidence="2 3" key="1">
    <citation type="journal article" date="2015" name="Genome Biol. Evol.">
        <title>Comparative Genomics of a Bacterivorous Green Alga Reveals Evolutionary Causalities and Consequences of Phago-Mixotrophic Mode of Nutrition.</title>
        <authorList>
            <person name="Burns J.A."/>
            <person name="Paasch A."/>
            <person name="Narechania A."/>
            <person name="Kim E."/>
        </authorList>
    </citation>
    <scope>NUCLEOTIDE SEQUENCE [LARGE SCALE GENOMIC DNA]</scope>
    <source>
        <strain evidence="2 3">PLY_AMNH</strain>
    </source>
</reference>
<feature type="compositionally biased region" description="Pro residues" evidence="1">
    <location>
        <begin position="99"/>
        <end position="118"/>
    </location>
</feature>
<dbReference type="AlphaFoldDB" id="A0AAE0FAZ8"/>
<accession>A0AAE0FAZ8</accession>
<feature type="region of interest" description="Disordered" evidence="1">
    <location>
        <begin position="393"/>
        <end position="417"/>
    </location>
</feature>
<proteinExistence type="predicted"/>
<dbReference type="GO" id="GO:0030041">
    <property type="term" value="P:actin filament polymerization"/>
    <property type="evidence" value="ECO:0007669"/>
    <property type="project" value="TreeGrafter"/>
</dbReference>
<organism evidence="2 3">
    <name type="scientific">Cymbomonas tetramitiformis</name>
    <dbReference type="NCBI Taxonomy" id="36881"/>
    <lineage>
        <taxon>Eukaryota</taxon>
        <taxon>Viridiplantae</taxon>
        <taxon>Chlorophyta</taxon>
        <taxon>Pyramimonadophyceae</taxon>
        <taxon>Pyramimonadales</taxon>
        <taxon>Pyramimonadaceae</taxon>
        <taxon>Cymbomonas</taxon>
    </lineage>
</organism>
<protein>
    <submittedName>
        <fullName evidence="2">Uncharacterized protein</fullName>
    </submittedName>
</protein>
<dbReference type="PANTHER" id="PTHR45691">
    <property type="entry name" value="PROTEIN DIAPHANOUS"/>
    <property type="match status" value="1"/>
</dbReference>
<evidence type="ECO:0000313" key="2">
    <source>
        <dbReference type="EMBL" id="KAK3256343.1"/>
    </source>
</evidence>
<feature type="non-terminal residue" evidence="2">
    <location>
        <position position="1"/>
    </location>
</feature>
<keyword evidence="3" id="KW-1185">Reference proteome</keyword>
<comment type="caution">
    <text evidence="2">The sequence shown here is derived from an EMBL/GenBank/DDBJ whole genome shotgun (WGS) entry which is preliminary data.</text>
</comment>
<feature type="non-terminal residue" evidence="2">
    <location>
        <position position="417"/>
    </location>
</feature>
<evidence type="ECO:0000256" key="1">
    <source>
        <dbReference type="SAM" id="MobiDB-lite"/>
    </source>
</evidence>
<feature type="region of interest" description="Disordered" evidence="1">
    <location>
        <begin position="96"/>
        <end position="118"/>
    </location>
</feature>
<sequence>GGGKALSLYWTGSTAATCVVFTGMQSIRMVAINSTHVPAGTSALKFSFGGEDICEDNVCTLTLCGFSIGATNLTGEVTFTVDSGLSASHIAGTVTVYHAPPPPSPPPSPPPPLPATLTPPPLYHGRATPATSRHRYCRHRHRATLCLPHHLRGFFHWHSATPFHHLPPSPPLPPPLRPPPGTVSVVTVSSTISFSALDISAFDDSAFEAAFRSDFITQMAAAAQVSSDLVAISSIAQGSVQVGSTVHITDSFPAADASTLEATLRSSSGSIFTYNSFSSYGTINASSITVGVAVAVPPPIFTITASNQIALYSTGNAETTCFSATPTGMARLEVSTLSGPSSRAWAFTSADAAVTLCGFEVGTYVLTGFITFTDSARSASTINGTVHVYLAPPPPLPPSPNTSDVSLAPSEESLLPS</sequence>
<dbReference type="Proteomes" id="UP001190700">
    <property type="component" value="Unassembled WGS sequence"/>
</dbReference>
<evidence type="ECO:0000313" key="3">
    <source>
        <dbReference type="Proteomes" id="UP001190700"/>
    </source>
</evidence>
<dbReference type="InterPro" id="IPR051412">
    <property type="entry name" value="Formin_Homology_Diaphanous_sf"/>
</dbReference>
<name>A0AAE0FAZ8_9CHLO</name>
<dbReference type="GO" id="GO:0005884">
    <property type="term" value="C:actin filament"/>
    <property type="evidence" value="ECO:0007669"/>
    <property type="project" value="TreeGrafter"/>
</dbReference>
<feature type="compositionally biased region" description="Low complexity" evidence="1">
    <location>
        <begin position="406"/>
        <end position="417"/>
    </location>
</feature>
<dbReference type="PANTHER" id="PTHR45691:SF6">
    <property type="entry name" value="PROTEIN DIAPHANOUS"/>
    <property type="match status" value="1"/>
</dbReference>
<gene>
    <name evidence="2" type="ORF">CYMTET_34514</name>
</gene>
<dbReference type="EMBL" id="LGRX02021748">
    <property type="protein sequence ID" value="KAK3256343.1"/>
    <property type="molecule type" value="Genomic_DNA"/>
</dbReference>